<name>A0ABY7QRE6_9FIRM</name>
<dbReference type="PANTHER" id="PTHR30330">
    <property type="entry name" value="AGSS FAMILY TRANSPORTER, SODIUM-ALANINE"/>
    <property type="match status" value="1"/>
</dbReference>
<evidence type="ECO:0000256" key="7">
    <source>
        <dbReference type="ARBA" id="ARBA00023136"/>
    </source>
</evidence>
<feature type="transmembrane region" description="Helical" evidence="8">
    <location>
        <begin position="182"/>
        <end position="203"/>
    </location>
</feature>
<evidence type="ECO:0000256" key="6">
    <source>
        <dbReference type="ARBA" id="ARBA00022989"/>
    </source>
</evidence>
<feature type="transmembrane region" description="Helical" evidence="8">
    <location>
        <begin position="413"/>
        <end position="432"/>
    </location>
</feature>
<feature type="transmembrane region" description="Helical" evidence="8">
    <location>
        <begin position="151"/>
        <end position="170"/>
    </location>
</feature>
<organism evidence="9 10">
    <name type="scientific">Peptoniphilus equinus</name>
    <dbReference type="NCBI Taxonomy" id="3016343"/>
    <lineage>
        <taxon>Bacteria</taxon>
        <taxon>Bacillati</taxon>
        <taxon>Bacillota</taxon>
        <taxon>Tissierellia</taxon>
        <taxon>Tissierellales</taxon>
        <taxon>Peptoniphilaceae</taxon>
        <taxon>Peptoniphilus</taxon>
    </lineage>
</organism>
<feature type="transmembrane region" description="Helical" evidence="8">
    <location>
        <begin position="215"/>
        <end position="235"/>
    </location>
</feature>
<dbReference type="EMBL" id="CP115667">
    <property type="protein sequence ID" value="WBW49347.1"/>
    <property type="molecule type" value="Genomic_DNA"/>
</dbReference>
<dbReference type="PRINTS" id="PR00175">
    <property type="entry name" value="NAALASMPORT"/>
</dbReference>
<dbReference type="Proteomes" id="UP001210339">
    <property type="component" value="Chromosome"/>
</dbReference>
<comment type="similarity">
    <text evidence="2 8">Belongs to the alanine or glycine:cation symporter (AGCS) (TC 2.A.25) family.</text>
</comment>
<dbReference type="NCBIfam" id="TIGR00835">
    <property type="entry name" value="agcS"/>
    <property type="match status" value="1"/>
</dbReference>
<evidence type="ECO:0000313" key="10">
    <source>
        <dbReference type="Proteomes" id="UP001210339"/>
    </source>
</evidence>
<dbReference type="PANTHER" id="PTHR30330:SF3">
    <property type="entry name" value="TRANSCRIPTIONAL REGULATOR, LRP FAMILY"/>
    <property type="match status" value="1"/>
</dbReference>
<dbReference type="Pfam" id="PF01235">
    <property type="entry name" value="Na_Ala_symp"/>
    <property type="match status" value="1"/>
</dbReference>
<keyword evidence="8" id="KW-0769">Symport</keyword>
<comment type="subcellular location">
    <subcellularLocation>
        <location evidence="1 8">Cell membrane</location>
        <topology evidence="1 8">Multi-pass membrane protein</topology>
    </subcellularLocation>
</comment>
<evidence type="ECO:0000256" key="8">
    <source>
        <dbReference type="RuleBase" id="RU363064"/>
    </source>
</evidence>
<evidence type="ECO:0000256" key="3">
    <source>
        <dbReference type="ARBA" id="ARBA00022448"/>
    </source>
</evidence>
<evidence type="ECO:0000256" key="1">
    <source>
        <dbReference type="ARBA" id="ARBA00004651"/>
    </source>
</evidence>
<gene>
    <name evidence="9" type="ORF">O6R05_04880</name>
</gene>
<keyword evidence="7 8" id="KW-0472">Membrane</keyword>
<keyword evidence="4 8" id="KW-1003">Cell membrane</keyword>
<protein>
    <submittedName>
        <fullName evidence="9">Amino acid carrier protein</fullName>
    </submittedName>
</protein>
<evidence type="ECO:0000256" key="2">
    <source>
        <dbReference type="ARBA" id="ARBA00009261"/>
    </source>
</evidence>
<dbReference type="InterPro" id="IPR001463">
    <property type="entry name" value="Na/Ala_symport"/>
</dbReference>
<evidence type="ECO:0000313" key="9">
    <source>
        <dbReference type="EMBL" id="WBW49347.1"/>
    </source>
</evidence>
<reference evidence="9 10" key="1">
    <citation type="submission" date="2023-01" db="EMBL/GenBank/DDBJ databases">
        <authorList>
            <person name="Lee S.H."/>
            <person name="Jung H.S."/>
            <person name="Yun J.U."/>
        </authorList>
    </citation>
    <scope>NUCLEOTIDE SEQUENCE [LARGE SCALE GENOMIC DNA]</scope>
    <source>
        <strain evidence="9 10">CBA3646</strain>
    </source>
</reference>
<evidence type="ECO:0000256" key="4">
    <source>
        <dbReference type="ARBA" id="ARBA00022475"/>
    </source>
</evidence>
<keyword evidence="10" id="KW-1185">Reference proteome</keyword>
<evidence type="ECO:0000256" key="5">
    <source>
        <dbReference type="ARBA" id="ARBA00022692"/>
    </source>
</evidence>
<keyword evidence="3 8" id="KW-0813">Transport</keyword>
<accession>A0ABY7QRE6</accession>
<feature type="transmembrane region" description="Helical" evidence="8">
    <location>
        <begin position="390"/>
        <end position="407"/>
    </location>
</feature>
<feature type="transmembrane region" description="Helical" evidence="8">
    <location>
        <begin position="306"/>
        <end position="327"/>
    </location>
</feature>
<dbReference type="Gene3D" id="1.20.1740.10">
    <property type="entry name" value="Amino acid/polyamine transporter I"/>
    <property type="match status" value="1"/>
</dbReference>
<proteinExistence type="inferred from homology"/>
<sequence>MQAIIDFITTITNWAWSWPILIVLLVGGIIITVRTGFVQIRHFGFAMQQTFGKMFNSEVGGEGTVSPFQAASAALASSIGAANIVVAPSIIFTAGPGAIVWMWVAGIIGQATKFGEIVLGIKYREVNDDGEYVGGPAYTFKKGIGGTVGKVMGFLVAFFFMIEILPSITVQTISATGPLEQLGLSRVVASIIIAIIVALVVLGGIKRIGQVTEKLVPFMAALYLVFGLIILVMNIGELPNALSIIFKSAFQPQAIAGGSAGGLFLQMLKAGAARGCYSNEAGMGSAPYAHCTAVTDHPARQGLWGIFEVVADTIIVCTVSVLIVMVTGNYKNPELANIAVERAFNSAFGQIGTIVIAVSLFLFVLSTIIVIAFYTEKLGEYLFGTRFGKVMRYVSCFMAVLAGFVSFENAGVFLDFTLGLVVFTNMLGMILLSGEIKELTDEFFNDPKYYPGAKSKK</sequence>
<feature type="transmembrane region" description="Helical" evidence="8">
    <location>
        <begin position="16"/>
        <end position="37"/>
    </location>
</feature>
<dbReference type="RefSeq" id="WP_271190879.1">
    <property type="nucleotide sequence ID" value="NZ_CP115667.1"/>
</dbReference>
<keyword evidence="5 8" id="KW-0812">Transmembrane</keyword>
<keyword evidence="6 8" id="KW-1133">Transmembrane helix</keyword>
<feature type="transmembrane region" description="Helical" evidence="8">
    <location>
        <begin position="347"/>
        <end position="374"/>
    </location>
</feature>